<evidence type="ECO:0000256" key="1">
    <source>
        <dbReference type="ARBA" id="ARBA00022448"/>
    </source>
</evidence>
<dbReference type="RefSeq" id="WP_007546638.1">
    <property type="nucleotide sequence ID" value="NZ_ABZS01000062.1"/>
</dbReference>
<dbReference type="GO" id="GO:0020037">
    <property type="term" value="F:heme binding"/>
    <property type="evidence" value="ECO:0007669"/>
    <property type="project" value="InterPro"/>
</dbReference>
<reference evidence="7 8" key="1">
    <citation type="submission" date="2009-04" db="EMBL/GenBank/DDBJ databases">
        <authorList>
            <person name="Reysenbach A.-L."/>
            <person name="Heidelberg J.F."/>
            <person name="Nelson W.C."/>
        </authorList>
    </citation>
    <scope>NUCLEOTIDE SEQUENCE [LARGE SCALE GENOMIC DNA]</scope>
    <source>
        <strain evidence="7 8">SS-5</strain>
    </source>
</reference>
<dbReference type="Proteomes" id="UP000005540">
    <property type="component" value="Unassembled WGS sequence"/>
</dbReference>
<keyword evidence="8" id="KW-1185">Reference proteome</keyword>
<feature type="binding site" description="distal binding residue" evidence="5">
    <location>
        <position position="94"/>
    </location>
    <ligand>
        <name>heme</name>
        <dbReference type="ChEBI" id="CHEBI:30413"/>
    </ligand>
    <ligandPart>
        <name>Fe</name>
        <dbReference type="ChEBI" id="CHEBI:18248"/>
    </ligandPart>
</feature>
<protein>
    <submittedName>
        <fullName evidence="7">Hemoglobin domain protein</fullName>
    </submittedName>
</protein>
<gene>
    <name evidence="7" type="ORF">SULYE_0798</name>
</gene>
<dbReference type="InterPro" id="IPR012292">
    <property type="entry name" value="Globin/Proto"/>
</dbReference>
<evidence type="ECO:0000256" key="6">
    <source>
        <dbReference type="SAM" id="SignalP"/>
    </source>
</evidence>
<accession>C4FJP9</accession>
<dbReference type="Gene3D" id="1.10.490.10">
    <property type="entry name" value="Globins"/>
    <property type="match status" value="1"/>
</dbReference>
<dbReference type="InterPro" id="IPR001486">
    <property type="entry name" value="Hemoglobin_trunc"/>
</dbReference>
<evidence type="ECO:0000313" key="8">
    <source>
        <dbReference type="Proteomes" id="UP000005540"/>
    </source>
</evidence>
<evidence type="ECO:0000256" key="4">
    <source>
        <dbReference type="ARBA" id="ARBA00023004"/>
    </source>
</evidence>
<dbReference type="CDD" id="cd00454">
    <property type="entry name" value="TrHb1_N"/>
    <property type="match status" value="1"/>
</dbReference>
<organism evidence="7 8">
    <name type="scientific">Sulfurihydrogenibium yellowstonense SS-5</name>
    <dbReference type="NCBI Taxonomy" id="432331"/>
    <lineage>
        <taxon>Bacteria</taxon>
        <taxon>Pseudomonadati</taxon>
        <taxon>Aquificota</taxon>
        <taxon>Aquificia</taxon>
        <taxon>Aquificales</taxon>
        <taxon>Hydrogenothermaceae</taxon>
        <taxon>Sulfurihydrogenibium</taxon>
    </lineage>
</organism>
<comment type="caution">
    <text evidence="7">The sequence shown here is derived from an EMBL/GenBank/DDBJ whole genome shotgun (WGS) entry which is preliminary data.</text>
</comment>
<feature type="signal peptide" evidence="6">
    <location>
        <begin position="1"/>
        <end position="21"/>
    </location>
</feature>
<evidence type="ECO:0000256" key="3">
    <source>
        <dbReference type="ARBA" id="ARBA00022723"/>
    </source>
</evidence>
<keyword evidence="6" id="KW-0732">Signal</keyword>
<dbReference type="Pfam" id="PF01152">
    <property type="entry name" value="Bac_globin"/>
    <property type="match status" value="1"/>
</dbReference>
<dbReference type="InterPro" id="IPR009050">
    <property type="entry name" value="Globin-like_sf"/>
</dbReference>
<dbReference type="AlphaFoldDB" id="C4FJP9"/>
<dbReference type="OrthoDB" id="9795814at2"/>
<keyword evidence="3 5" id="KW-0479">Metal-binding</keyword>
<evidence type="ECO:0000256" key="5">
    <source>
        <dbReference type="PIRSR" id="PIRSR601486-1"/>
    </source>
</evidence>
<keyword evidence="1" id="KW-0813">Transport</keyword>
<keyword evidence="4 5" id="KW-0408">Iron</keyword>
<dbReference type="GO" id="GO:0019825">
    <property type="term" value="F:oxygen binding"/>
    <property type="evidence" value="ECO:0007669"/>
    <property type="project" value="InterPro"/>
</dbReference>
<dbReference type="EMBL" id="ABZS01000062">
    <property type="protein sequence ID" value="EEP60706.1"/>
    <property type="molecule type" value="Genomic_DNA"/>
</dbReference>
<feature type="chain" id="PRO_5002937932" evidence="6">
    <location>
        <begin position="22"/>
        <end position="143"/>
    </location>
</feature>
<dbReference type="SUPFAM" id="SSF46458">
    <property type="entry name" value="Globin-like"/>
    <property type="match status" value="1"/>
</dbReference>
<evidence type="ECO:0000313" key="7">
    <source>
        <dbReference type="EMBL" id="EEP60706.1"/>
    </source>
</evidence>
<evidence type="ECO:0000256" key="2">
    <source>
        <dbReference type="ARBA" id="ARBA00022617"/>
    </source>
</evidence>
<keyword evidence="2 5" id="KW-0349">Heme</keyword>
<proteinExistence type="predicted"/>
<sequence length="143" mass="15753">MKKFLAAVGAAAFLTVGLANAEQTLYEKLGGKKAIDAVVEDLTNRMMNDKQLKRFCGNVSKDKLKTNRELVAAFICKATGGPCEYKGKDMKEAHQNLGITEKDWDRFVELAKQSLNKFKVPADVQKEFLGAVAGLKDQVVSKK</sequence>
<dbReference type="GO" id="GO:0046872">
    <property type="term" value="F:metal ion binding"/>
    <property type="evidence" value="ECO:0007669"/>
    <property type="project" value="UniProtKB-KW"/>
</dbReference>
<name>C4FJP9_9AQUI</name>